<comment type="similarity">
    <text evidence="2 6">Belongs to the FKBP-type PPIase family.</text>
</comment>
<evidence type="ECO:0000256" key="6">
    <source>
        <dbReference type="RuleBase" id="RU003915"/>
    </source>
</evidence>
<protein>
    <recommendedName>
        <fullName evidence="6">Peptidyl-prolyl cis-trans isomerase</fullName>
        <ecNumber evidence="6">5.2.1.8</ecNumber>
    </recommendedName>
</protein>
<sequence>MKKIILAFSLIFFFACSDNDSEDFTQANEDEITQFIADNNLNAQKSSSGLYYVIDNPGTGVQPTSSDNVTVAYKGYFTNGDVFDQSSAEGISFGLQQVIQGWTEGITYFKEGGSGILLIPSRLGYGNRGRGNIPGGAVLIFDINLIEVN</sequence>
<evidence type="ECO:0000256" key="2">
    <source>
        <dbReference type="ARBA" id="ARBA00006577"/>
    </source>
</evidence>
<keyword evidence="3 5" id="KW-0697">Rotamase</keyword>
<organism evidence="9 10">
    <name type="scientific">Algibacter aquimarinus</name>
    <dbReference type="NCBI Taxonomy" id="1136748"/>
    <lineage>
        <taxon>Bacteria</taxon>
        <taxon>Pseudomonadati</taxon>
        <taxon>Bacteroidota</taxon>
        <taxon>Flavobacteriia</taxon>
        <taxon>Flavobacteriales</taxon>
        <taxon>Flavobacteriaceae</taxon>
        <taxon>Algibacter</taxon>
    </lineage>
</organism>
<comment type="caution">
    <text evidence="9">The sequence shown here is derived from an EMBL/GenBank/DDBJ whole genome shotgun (WGS) entry which is preliminary data.</text>
</comment>
<dbReference type="EC" id="5.2.1.8" evidence="6"/>
<dbReference type="PANTHER" id="PTHR43811:SF19">
    <property type="entry name" value="39 KDA FK506-BINDING NUCLEAR PROTEIN"/>
    <property type="match status" value="1"/>
</dbReference>
<dbReference type="SUPFAM" id="SSF54534">
    <property type="entry name" value="FKBP-like"/>
    <property type="match status" value="1"/>
</dbReference>
<gene>
    <name evidence="9" type="ORF">GCM10023315_00640</name>
</gene>
<dbReference type="Pfam" id="PF00254">
    <property type="entry name" value="FKBP_C"/>
    <property type="match status" value="1"/>
</dbReference>
<proteinExistence type="inferred from homology"/>
<dbReference type="RefSeq" id="WP_345163039.1">
    <property type="nucleotide sequence ID" value="NZ_BAABJK010000002.1"/>
</dbReference>
<reference evidence="10" key="1">
    <citation type="journal article" date="2019" name="Int. J. Syst. Evol. Microbiol.">
        <title>The Global Catalogue of Microorganisms (GCM) 10K type strain sequencing project: providing services to taxonomists for standard genome sequencing and annotation.</title>
        <authorList>
            <consortium name="The Broad Institute Genomics Platform"/>
            <consortium name="The Broad Institute Genome Sequencing Center for Infectious Disease"/>
            <person name="Wu L."/>
            <person name="Ma J."/>
        </authorList>
    </citation>
    <scope>NUCLEOTIDE SEQUENCE [LARGE SCALE GENOMIC DNA]</scope>
    <source>
        <strain evidence="10">JCM 18287</strain>
    </source>
</reference>
<evidence type="ECO:0000313" key="9">
    <source>
        <dbReference type="EMBL" id="GAA4957202.1"/>
    </source>
</evidence>
<evidence type="ECO:0000256" key="3">
    <source>
        <dbReference type="ARBA" id="ARBA00023110"/>
    </source>
</evidence>
<feature type="domain" description="PPIase FKBP-type" evidence="8">
    <location>
        <begin position="66"/>
        <end position="149"/>
    </location>
</feature>
<evidence type="ECO:0000313" key="10">
    <source>
        <dbReference type="Proteomes" id="UP001501692"/>
    </source>
</evidence>
<feature type="signal peptide" evidence="7">
    <location>
        <begin position="1"/>
        <end position="17"/>
    </location>
</feature>
<dbReference type="Proteomes" id="UP001501692">
    <property type="component" value="Unassembled WGS sequence"/>
</dbReference>
<evidence type="ECO:0000256" key="1">
    <source>
        <dbReference type="ARBA" id="ARBA00000971"/>
    </source>
</evidence>
<dbReference type="InterPro" id="IPR046357">
    <property type="entry name" value="PPIase_dom_sf"/>
</dbReference>
<keyword evidence="4 5" id="KW-0413">Isomerase</keyword>
<evidence type="ECO:0000256" key="5">
    <source>
        <dbReference type="PROSITE-ProRule" id="PRU00277"/>
    </source>
</evidence>
<dbReference type="EMBL" id="BAABJK010000002">
    <property type="protein sequence ID" value="GAA4957202.1"/>
    <property type="molecule type" value="Genomic_DNA"/>
</dbReference>
<evidence type="ECO:0000259" key="8">
    <source>
        <dbReference type="PROSITE" id="PS50059"/>
    </source>
</evidence>
<feature type="chain" id="PRO_5046061645" description="Peptidyl-prolyl cis-trans isomerase" evidence="7">
    <location>
        <begin position="18"/>
        <end position="149"/>
    </location>
</feature>
<dbReference type="InterPro" id="IPR001179">
    <property type="entry name" value="PPIase_FKBP_dom"/>
</dbReference>
<dbReference type="PROSITE" id="PS51257">
    <property type="entry name" value="PROKAR_LIPOPROTEIN"/>
    <property type="match status" value="1"/>
</dbReference>
<name>A0ABP9GZY3_9FLAO</name>
<accession>A0ABP9GZY3</accession>
<dbReference type="PROSITE" id="PS50059">
    <property type="entry name" value="FKBP_PPIASE"/>
    <property type="match status" value="1"/>
</dbReference>
<dbReference type="PANTHER" id="PTHR43811">
    <property type="entry name" value="FKBP-TYPE PEPTIDYL-PROLYL CIS-TRANS ISOMERASE FKPA"/>
    <property type="match status" value="1"/>
</dbReference>
<keyword evidence="10" id="KW-1185">Reference proteome</keyword>
<comment type="catalytic activity">
    <reaction evidence="1 5 6">
        <text>[protein]-peptidylproline (omega=180) = [protein]-peptidylproline (omega=0)</text>
        <dbReference type="Rhea" id="RHEA:16237"/>
        <dbReference type="Rhea" id="RHEA-COMP:10747"/>
        <dbReference type="Rhea" id="RHEA-COMP:10748"/>
        <dbReference type="ChEBI" id="CHEBI:83833"/>
        <dbReference type="ChEBI" id="CHEBI:83834"/>
        <dbReference type="EC" id="5.2.1.8"/>
    </reaction>
</comment>
<evidence type="ECO:0000256" key="4">
    <source>
        <dbReference type="ARBA" id="ARBA00023235"/>
    </source>
</evidence>
<keyword evidence="7" id="KW-0732">Signal</keyword>
<dbReference type="Gene3D" id="3.10.50.40">
    <property type="match status" value="1"/>
</dbReference>
<evidence type="ECO:0000256" key="7">
    <source>
        <dbReference type="SAM" id="SignalP"/>
    </source>
</evidence>